<dbReference type="AlphaFoldDB" id="A0A9D2PUN4"/>
<sequence length="55" mass="6541">MMSRYERKLEKMERGNWFRKSLVVMGIYLTPVEGSLFTALEIYPGDRICLDIFHV</sequence>
<evidence type="ECO:0000313" key="1">
    <source>
        <dbReference type="EMBL" id="HJC67036.1"/>
    </source>
</evidence>
<dbReference type="Proteomes" id="UP000823863">
    <property type="component" value="Unassembled WGS sequence"/>
</dbReference>
<evidence type="ECO:0000313" key="2">
    <source>
        <dbReference type="Proteomes" id="UP000823863"/>
    </source>
</evidence>
<dbReference type="EMBL" id="DWWB01000055">
    <property type="protein sequence ID" value="HJC67036.1"/>
    <property type="molecule type" value="Genomic_DNA"/>
</dbReference>
<comment type="caution">
    <text evidence="1">The sequence shown here is derived from an EMBL/GenBank/DDBJ whole genome shotgun (WGS) entry which is preliminary data.</text>
</comment>
<accession>A0A9D2PUN4</accession>
<reference evidence="1" key="1">
    <citation type="journal article" date="2021" name="PeerJ">
        <title>Extensive microbial diversity within the chicken gut microbiome revealed by metagenomics and culture.</title>
        <authorList>
            <person name="Gilroy R."/>
            <person name="Ravi A."/>
            <person name="Getino M."/>
            <person name="Pursley I."/>
            <person name="Horton D.L."/>
            <person name="Alikhan N.F."/>
            <person name="Baker D."/>
            <person name="Gharbi K."/>
            <person name="Hall N."/>
            <person name="Watson M."/>
            <person name="Adriaenssens E.M."/>
            <person name="Foster-Nyarko E."/>
            <person name="Jarju S."/>
            <person name="Secka A."/>
            <person name="Antonio M."/>
            <person name="Oren A."/>
            <person name="Chaudhuri R.R."/>
            <person name="La Ragione R."/>
            <person name="Hildebrand F."/>
            <person name="Pallen M.J."/>
        </authorList>
    </citation>
    <scope>NUCLEOTIDE SEQUENCE</scope>
    <source>
        <strain evidence="1">CHK198-12963</strain>
    </source>
</reference>
<reference evidence="1" key="2">
    <citation type="submission" date="2021-04" db="EMBL/GenBank/DDBJ databases">
        <authorList>
            <person name="Gilroy R."/>
        </authorList>
    </citation>
    <scope>NUCLEOTIDE SEQUENCE</scope>
    <source>
        <strain evidence="1">CHK198-12963</strain>
    </source>
</reference>
<organism evidence="1 2">
    <name type="scientific">Candidatus Enterocloster excrementigallinarum</name>
    <dbReference type="NCBI Taxonomy" id="2838558"/>
    <lineage>
        <taxon>Bacteria</taxon>
        <taxon>Bacillati</taxon>
        <taxon>Bacillota</taxon>
        <taxon>Clostridia</taxon>
        <taxon>Lachnospirales</taxon>
        <taxon>Lachnospiraceae</taxon>
        <taxon>Enterocloster</taxon>
    </lineage>
</organism>
<name>A0A9D2PUN4_9FIRM</name>
<gene>
    <name evidence="1" type="ORF">H9931_10045</name>
</gene>
<protein>
    <submittedName>
        <fullName evidence="1">Uncharacterized protein</fullName>
    </submittedName>
</protein>
<proteinExistence type="predicted"/>